<keyword evidence="3" id="KW-1185">Reference proteome</keyword>
<feature type="region of interest" description="Disordered" evidence="1">
    <location>
        <begin position="132"/>
        <end position="175"/>
    </location>
</feature>
<reference evidence="2" key="1">
    <citation type="submission" date="2021-06" db="EMBL/GenBank/DDBJ databases">
        <authorList>
            <person name="Kallberg Y."/>
            <person name="Tangrot J."/>
            <person name="Rosling A."/>
        </authorList>
    </citation>
    <scope>NUCLEOTIDE SEQUENCE</scope>
    <source>
        <strain evidence="2">FL130A</strain>
    </source>
</reference>
<feature type="compositionally biased region" description="Basic and acidic residues" evidence="1">
    <location>
        <begin position="153"/>
        <end position="164"/>
    </location>
</feature>
<feature type="region of interest" description="Disordered" evidence="1">
    <location>
        <begin position="31"/>
        <end position="73"/>
    </location>
</feature>
<protein>
    <submittedName>
        <fullName evidence="2">12108_t:CDS:1</fullName>
    </submittedName>
</protein>
<evidence type="ECO:0000313" key="2">
    <source>
        <dbReference type="EMBL" id="CAG8471734.1"/>
    </source>
</evidence>
<dbReference type="EMBL" id="CAJVPS010000269">
    <property type="protein sequence ID" value="CAG8471734.1"/>
    <property type="molecule type" value="Genomic_DNA"/>
</dbReference>
<dbReference type="AlphaFoldDB" id="A0A9N8W5P5"/>
<gene>
    <name evidence="2" type="ORF">ALEPTO_LOCUS2045</name>
</gene>
<feature type="compositionally biased region" description="Polar residues" evidence="1">
    <location>
        <begin position="142"/>
        <end position="151"/>
    </location>
</feature>
<evidence type="ECO:0000256" key="1">
    <source>
        <dbReference type="SAM" id="MobiDB-lite"/>
    </source>
</evidence>
<accession>A0A9N8W5P5</accession>
<dbReference type="OrthoDB" id="10435718at2759"/>
<proteinExistence type="predicted"/>
<sequence length="226" mass="25472">MESSNSHSSNTPALDILQLLGVEDQESFMNINKDSPATSSKHHINNKDTTTGSTGSKDKNKDNNIITNDKTNQKDFPSLSFIQQQKLTNTTLTNSLSITPQTNIPAATEIITISDDDVEVISTSEHISKRNPHEVNKRAKLASSSEINGNQHLDGKKEKGRAEEPEIEAESTNKPENEIDANIYYGTLFFRMQFPEVTSDEMARRKSRVRKRFLHNLHLRKLPVRK</sequence>
<dbReference type="Proteomes" id="UP000789508">
    <property type="component" value="Unassembled WGS sequence"/>
</dbReference>
<evidence type="ECO:0000313" key="3">
    <source>
        <dbReference type="Proteomes" id="UP000789508"/>
    </source>
</evidence>
<comment type="caution">
    <text evidence="2">The sequence shown here is derived from an EMBL/GenBank/DDBJ whole genome shotgun (WGS) entry which is preliminary data.</text>
</comment>
<organism evidence="2 3">
    <name type="scientific">Ambispora leptoticha</name>
    <dbReference type="NCBI Taxonomy" id="144679"/>
    <lineage>
        <taxon>Eukaryota</taxon>
        <taxon>Fungi</taxon>
        <taxon>Fungi incertae sedis</taxon>
        <taxon>Mucoromycota</taxon>
        <taxon>Glomeromycotina</taxon>
        <taxon>Glomeromycetes</taxon>
        <taxon>Archaeosporales</taxon>
        <taxon>Ambisporaceae</taxon>
        <taxon>Ambispora</taxon>
    </lineage>
</organism>
<name>A0A9N8W5P5_9GLOM</name>